<keyword evidence="1" id="KW-0472">Membrane</keyword>
<organism evidence="2 3">
    <name type="scientific">Caldisalinibacter kiritimatiensis</name>
    <dbReference type="NCBI Taxonomy" id="1304284"/>
    <lineage>
        <taxon>Bacteria</taxon>
        <taxon>Bacillati</taxon>
        <taxon>Bacillota</taxon>
        <taxon>Tissierellia</taxon>
        <taxon>Tissierellales</taxon>
        <taxon>Thermohalobacteraceae</taxon>
        <taxon>Caldisalinibacter</taxon>
    </lineage>
</organism>
<gene>
    <name evidence="2" type="ORF">L21TH_1563</name>
</gene>
<keyword evidence="1" id="KW-0812">Transmembrane</keyword>
<evidence type="ECO:0000256" key="1">
    <source>
        <dbReference type="SAM" id="Phobius"/>
    </source>
</evidence>
<feature type="transmembrane region" description="Helical" evidence="1">
    <location>
        <begin position="45"/>
        <end position="66"/>
    </location>
</feature>
<dbReference type="AlphaFoldDB" id="R1CDM2"/>
<evidence type="ECO:0000313" key="2">
    <source>
        <dbReference type="EMBL" id="EOD00390.1"/>
    </source>
</evidence>
<proteinExistence type="predicted"/>
<feature type="transmembrane region" description="Helical" evidence="1">
    <location>
        <begin position="15"/>
        <end position="33"/>
    </location>
</feature>
<reference evidence="2 3" key="1">
    <citation type="journal article" date="2015" name="Geomicrobiol. J.">
        <title>Caldisalinibacter kiritimatiensis gen. nov., sp. nov., a moderately thermohalophilic thiosulfate-reducing bacterium from a hypersaline microbial mat.</title>
        <authorList>
            <person name="Ben Hania W."/>
            <person name="Joseph M."/>
            <person name="Fiebig A."/>
            <person name="Bunk B."/>
            <person name="Klenk H.-P."/>
            <person name="Fardeau M.-L."/>
            <person name="Spring S."/>
        </authorList>
    </citation>
    <scope>NUCLEOTIDE SEQUENCE [LARGE SCALE GENOMIC DNA]</scope>
    <source>
        <strain evidence="2 3">L21-TH-D2</strain>
    </source>
</reference>
<dbReference type="STRING" id="1304284.L21TH_1563"/>
<dbReference type="OrthoDB" id="5431035at2"/>
<feature type="transmembrane region" description="Helical" evidence="1">
    <location>
        <begin position="138"/>
        <end position="164"/>
    </location>
</feature>
<comment type="caution">
    <text evidence="2">The sequence shown here is derived from an EMBL/GenBank/DDBJ whole genome shotgun (WGS) entry which is preliminary data.</text>
</comment>
<dbReference type="GO" id="GO:0022857">
    <property type="term" value="F:transmembrane transporter activity"/>
    <property type="evidence" value="ECO:0007669"/>
    <property type="project" value="InterPro"/>
</dbReference>
<dbReference type="PATRIC" id="fig|1304284.3.peg.1532"/>
<evidence type="ECO:0000313" key="3">
    <source>
        <dbReference type="Proteomes" id="UP000013378"/>
    </source>
</evidence>
<accession>R1CDM2</accession>
<dbReference type="InterPro" id="IPR024529">
    <property type="entry name" value="ECF_trnsprt_substrate-spec"/>
</dbReference>
<dbReference type="Pfam" id="PF12822">
    <property type="entry name" value="ECF_trnsprt"/>
    <property type="match status" value="1"/>
</dbReference>
<dbReference type="Proteomes" id="UP000013378">
    <property type="component" value="Unassembled WGS sequence"/>
</dbReference>
<dbReference type="EMBL" id="ARZA01000177">
    <property type="protein sequence ID" value="EOD00390.1"/>
    <property type="molecule type" value="Genomic_DNA"/>
</dbReference>
<feature type="transmembrane region" description="Helical" evidence="1">
    <location>
        <begin position="104"/>
        <end position="126"/>
    </location>
</feature>
<keyword evidence="3" id="KW-1185">Reference proteome</keyword>
<feature type="transmembrane region" description="Helical" evidence="1">
    <location>
        <begin position="78"/>
        <end position="97"/>
    </location>
</feature>
<name>R1CDM2_9FIRM</name>
<sequence length="169" mass="17934">MNSNVLNVKSSTLKLTYSAMLIGLSFIGSLIKVQGSIAFDSMPGYFAALLLGPVYGGIVAGIGHLLTALTSGFPLTLPMHLIVGLEMASFGFVFGWMYRKINTYIAAIVAIILNGAVAALIAIPISQILGLPLSGWSLFYAIIAPLTITSTANVVLAFLVYGFLKKRFN</sequence>
<dbReference type="RefSeq" id="WP_006313539.1">
    <property type="nucleotide sequence ID" value="NZ_ARZA01000177.1"/>
</dbReference>
<protein>
    <submittedName>
        <fullName evidence="2">Substrate-specific component of predicted B12-regulated ECF transporter for dimethylbenzimidazole</fullName>
    </submittedName>
</protein>
<keyword evidence="1" id="KW-1133">Transmembrane helix</keyword>
<dbReference type="eggNOG" id="ENOG50332KJ">
    <property type="taxonomic scope" value="Bacteria"/>
</dbReference>
<dbReference type="Gene3D" id="1.10.1760.20">
    <property type="match status" value="1"/>
</dbReference>